<keyword evidence="4 6" id="KW-1133">Transmembrane helix</keyword>
<name>A0AAD3CH89_9STRA</name>
<feature type="transmembrane region" description="Helical" evidence="6">
    <location>
        <begin position="288"/>
        <end position="312"/>
    </location>
</feature>
<feature type="transmembrane region" description="Helical" evidence="6">
    <location>
        <begin position="73"/>
        <end position="93"/>
    </location>
</feature>
<dbReference type="GO" id="GO:0005460">
    <property type="term" value="F:UDP-glucose transmembrane transporter activity"/>
    <property type="evidence" value="ECO:0007669"/>
    <property type="project" value="TreeGrafter"/>
</dbReference>
<evidence type="ECO:0000256" key="5">
    <source>
        <dbReference type="ARBA" id="ARBA00023136"/>
    </source>
</evidence>
<keyword evidence="8" id="KW-1185">Reference proteome</keyword>
<gene>
    <name evidence="7" type="ORF">CTEN210_01589</name>
</gene>
<keyword evidence="2" id="KW-0813">Transport</keyword>
<sequence>MAILRQRTNGKKSSSDVKVEETSFQKSNTSGSPFLLLICASGICGCYLYFGIVQERVFSKGSASNAIKQVGSITSFMLLLSCITNVLVALLWISTSQKLFPKQRESNGSDKPLNHMILFGNAFFYFAAMTASNEALSYVSYPTAVLAKSSKLIPTMLVGFLIEKKSYSVQEWLSAAFITGGITIFNLSRLSKDQSDDGDSIFGLFLLLFSLVMDGMLASFQNRLKVDQKKYRTASALECMLWVNLYAIIFMLPLSIATGQFQNGLKLFRPLDDDSIDASSTSSLSMTILWLNLTAAAGQIFIFFTISLFSPIMCTTITTTRKFFTILLSVWKFGHHFTVAQWTSILMVFGGLYLAIVSKFSSKDKIETTKEENKKNQ</sequence>
<reference evidence="7 8" key="1">
    <citation type="journal article" date="2021" name="Sci. Rep.">
        <title>The genome of the diatom Chaetoceros tenuissimus carries an ancient integrated fragment of an extant virus.</title>
        <authorList>
            <person name="Hongo Y."/>
            <person name="Kimura K."/>
            <person name="Takaki Y."/>
            <person name="Yoshida Y."/>
            <person name="Baba S."/>
            <person name="Kobayashi G."/>
            <person name="Nagasaki K."/>
            <person name="Hano T."/>
            <person name="Tomaru Y."/>
        </authorList>
    </citation>
    <scope>NUCLEOTIDE SEQUENCE [LARGE SCALE GENOMIC DNA]</scope>
    <source>
        <strain evidence="7 8">NIES-3715</strain>
    </source>
</reference>
<accession>A0AAD3CH89</accession>
<comment type="caution">
    <text evidence="7">The sequence shown here is derived from an EMBL/GenBank/DDBJ whole genome shotgun (WGS) entry which is preliminary data.</text>
</comment>
<keyword evidence="3 6" id="KW-0812">Transmembrane</keyword>
<dbReference type="PANTHER" id="PTHR10778:SF18">
    <property type="entry name" value="SUGAR PHOSPHATE TRANSPORTER DOMAIN-CONTAINING PROTEIN"/>
    <property type="match status" value="1"/>
</dbReference>
<dbReference type="InterPro" id="IPR013657">
    <property type="entry name" value="SCL35B1-4/HUT1"/>
</dbReference>
<dbReference type="InterPro" id="IPR037185">
    <property type="entry name" value="EmrE-like"/>
</dbReference>
<keyword evidence="5 6" id="KW-0472">Membrane</keyword>
<comment type="subcellular location">
    <subcellularLocation>
        <location evidence="1">Membrane</location>
        <topology evidence="1">Multi-pass membrane protein</topology>
    </subcellularLocation>
</comment>
<evidence type="ECO:0000256" key="6">
    <source>
        <dbReference type="SAM" id="Phobius"/>
    </source>
</evidence>
<feature type="transmembrane region" description="Helical" evidence="6">
    <location>
        <begin position="34"/>
        <end position="53"/>
    </location>
</feature>
<dbReference type="GO" id="GO:0000139">
    <property type="term" value="C:Golgi membrane"/>
    <property type="evidence" value="ECO:0007669"/>
    <property type="project" value="TreeGrafter"/>
</dbReference>
<dbReference type="GO" id="GO:0005459">
    <property type="term" value="F:UDP-galactose transmembrane transporter activity"/>
    <property type="evidence" value="ECO:0007669"/>
    <property type="project" value="TreeGrafter"/>
</dbReference>
<proteinExistence type="predicted"/>
<dbReference type="AlphaFoldDB" id="A0AAD3CH89"/>
<evidence type="ECO:0000256" key="2">
    <source>
        <dbReference type="ARBA" id="ARBA00022448"/>
    </source>
</evidence>
<evidence type="ECO:0000256" key="3">
    <source>
        <dbReference type="ARBA" id="ARBA00022692"/>
    </source>
</evidence>
<protein>
    <submittedName>
        <fullName evidence="7">Uncharacterized protein</fullName>
    </submittedName>
</protein>
<dbReference type="PANTHER" id="PTHR10778">
    <property type="entry name" value="SOLUTE CARRIER FAMILY 35 MEMBER B"/>
    <property type="match status" value="1"/>
</dbReference>
<evidence type="ECO:0000313" key="8">
    <source>
        <dbReference type="Proteomes" id="UP001054902"/>
    </source>
</evidence>
<dbReference type="SUPFAM" id="SSF103481">
    <property type="entry name" value="Multidrug resistance efflux transporter EmrE"/>
    <property type="match status" value="2"/>
</dbReference>
<organism evidence="7 8">
    <name type="scientific">Chaetoceros tenuissimus</name>
    <dbReference type="NCBI Taxonomy" id="426638"/>
    <lineage>
        <taxon>Eukaryota</taxon>
        <taxon>Sar</taxon>
        <taxon>Stramenopiles</taxon>
        <taxon>Ochrophyta</taxon>
        <taxon>Bacillariophyta</taxon>
        <taxon>Coscinodiscophyceae</taxon>
        <taxon>Chaetocerotophycidae</taxon>
        <taxon>Chaetocerotales</taxon>
        <taxon>Chaetocerotaceae</taxon>
        <taxon>Chaetoceros</taxon>
    </lineage>
</organism>
<dbReference type="EMBL" id="BLLK01000020">
    <property type="protein sequence ID" value="GFH45115.1"/>
    <property type="molecule type" value="Genomic_DNA"/>
</dbReference>
<feature type="transmembrane region" description="Helical" evidence="6">
    <location>
        <begin position="113"/>
        <end position="132"/>
    </location>
</feature>
<dbReference type="GO" id="GO:0005789">
    <property type="term" value="C:endoplasmic reticulum membrane"/>
    <property type="evidence" value="ECO:0007669"/>
    <property type="project" value="TreeGrafter"/>
</dbReference>
<feature type="transmembrane region" description="Helical" evidence="6">
    <location>
        <begin position="241"/>
        <end position="261"/>
    </location>
</feature>
<dbReference type="Proteomes" id="UP001054902">
    <property type="component" value="Unassembled WGS sequence"/>
</dbReference>
<feature type="transmembrane region" description="Helical" evidence="6">
    <location>
        <begin position="333"/>
        <end position="356"/>
    </location>
</feature>
<dbReference type="Pfam" id="PF08449">
    <property type="entry name" value="UAA"/>
    <property type="match status" value="1"/>
</dbReference>
<evidence type="ECO:0000256" key="4">
    <source>
        <dbReference type="ARBA" id="ARBA00022989"/>
    </source>
</evidence>
<evidence type="ECO:0000256" key="1">
    <source>
        <dbReference type="ARBA" id="ARBA00004141"/>
    </source>
</evidence>
<dbReference type="Gene3D" id="1.10.3730.20">
    <property type="match status" value="1"/>
</dbReference>
<feature type="transmembrane region" description="Helical" evidence="6">
    <location>
        <begin position="200"/>
        <end position="220"/>
    </location>
</feature>
<evidence type="ECO:0000313" key="7">
    <source>
        <dbReference type="EMBL" id="GFH45115.1"/>
    </source>
</evidence>